<dbReference type="GO" id="GO:0006405">
    <property type="term" value="P:RNA export from nucleus"/>
    <property type="evidence" value="ECO:0007669"/>
    <property type="project" value="TreeGrafter"/>
</dbReference>
<feature type="compositionally biased region" description="Low complexity" evidence="11">
    <location>
        <begin position="352"/>
        <end position="413"/>
    </location>
</feature>
<feature type="compositionally biased region" description="Gly residues" evidence="11">
    <location>
        <begin position="272"/>
        <end position="283"/>
    </location>
</feature>
<feature type="compositionally biased region" description="Gly residues" evidence="11">
    <location>
        <begin position="621"/>
        <end position="632"/>
    </location>
</feature>
<evidence type="ECO:0000259" key="12">
    <source>
        <dbReference type="PROSITE" id="PS51434"/>
    </source>
</evidence>
<evidence type="ECO:0000256" key="4">
    <source>
        <dbReference type="ARBA" id="ARBA00022737"/>
    </source>
</evidence>
<dbReference type="Gene3D" id="3.30.1610.10">
    <property type="entry name" value="Peptidase S59, nucleoporin"/>
    <property type="match status" value="1"/>
</dbReference>
<feature type="compositionally biased region" description="Low complexity" evidence="11">
    <location>
        <begin position="7"/>
        <end position="39"/>
    </location>
</feature>
<feature type="compositionally biased region" description="Basic and acidic residues" evidence="11">
    <location>
        <begin position="1138"/>
        <end position="1164"/>
    </location>
</feature>
<feature type="compositionally biased region" description="Polar residues" evidence="11">
    <location>
        <begin position="1114"/>
        <end position="1124"/>
    </location>
</feature>
<evidence type="ECO:0000256" key="3">
    <source>
        <dbReference type="ARBA" id="ARBA00022448"/>
    </source>
</evidence>
<feature type="domain" description="Peptidase S59" evidence="12">
    <location>
        <begin position="936"/>
        <end position="1078"/>
    </location>
</feature>
<feature type="compositionally biased region" description="Polar residues" evidence="11">
    <location>
        <begin position="68"/>
        <end position="88"/>
    </location>
</feature>
<keyword evidence="7" id="KW-0653">Protein transport</keyword>
<dbReference type="PANTHER" id="PTHR23198:SF6">
    <property type="entry name" value="NUCLEAR PORE COMPLEX PROTEIN NUP98-NUP96"/>
    <property type="match status" value="1"/>
</dbReference>
<gene>
    <name evidence="13" type="ORF">MKK02DRAFT_42915</name>
</gene>
<dbReference type="FunFam" id="3.30.1610.10:FF:000003">
    <property type="entry name" value="Nucleoporin SONB, putative"/>
    <property type="match status" value="1"/>
</dbReference>
<feature type="compositionally biased region" description="Low complexity" evidence="11">
    <location>
        <begin position="558"/>
        <end position="576"/>
    </location>
</feature>
<feature type="compositionally biased region" description="Polar residues" evidence="11">
    <location>
        <begin position="40"/>
        <end position="50"/>
    </location>
</feature>
<name>A0AA38LXE3_9TREE</name>
<feature type="compositionally biased region" description="Low complexity" evidence="11">
    <location>
        <begin position="491"/>
        <end position="504"/>
    </location>
</feature>
<protein>
    <submittedName>
        <fullName evidence="13">Nuclear protein 96-domain-containing protein</fullName>
    </submittedName>
</protein>
<feature type="region of interest" description="Disordered" evidence="11">
    <location>
        <begin position="556"/>
        <end position="582"/>
    </location>
</feature>
<dbReference type="PANTHER" id="PTHR23198">
    <property type="entry name" value="NUCLEOPORIN"/>
    <property type="match status" value="1"/>
</dbReference>
<dbReference type="InterPro" id="IPR037665">
    <property type="entry name" value="Nucleoporin_S59-like"/>
</dbReference>
<feature type="region of interest" description="Disordered" evidence="11">
    <location>
        <begin position="1"/>
        <end position="120"/>
    </location>
</feature>
<dbReference type="Pfam" id="PF13634">
    <property type="entry name" value="Nucleoporin_FG"/>
    <property type="match status" value="4"/>
</dbReference>
<feature type="compositionally biased region" description="Low complexity" evidence="11">
    <location>
        <begin position="633"/>
        <end position="656"/>
    </location>
</feature>
<feature type="compositionally biased region" description="Gly residues" evidence="11">
    <location>
        <begin position="93"/>
        <end position="104"/>
    </location>
</feature>
<feature type="region of interest" description="Disordered" evidence="11">
    <location>
        <begin position="189"/>
        <end position="230"/>
    </location>
</feature>
<feature type="compositionally biased region" description="Gly residues" evidence="11">
    <location>
        <begin position="707"/>
        <end position="721"/>
    </location>
</feature>
<comment type="similarity">
    <text evidence="2">Belongs to the nucleoporin GLFG family.</text>
</comment>
<dbReference type="GO" id="GO:0034398">
    <property type="term" value="P:telomere tethering at nuclear periphery"/>
    <property type="evidence" value="ECO:0007669"/>
    <property type="project" value="TreeGrafter"/>
</dbReference>
<organism evidence="13 14">
    <name type="scientific">Dioszegia hungarica</name>
    <dbReference type="NCBI Taxonomy" id="4972"/>
    <lineage>
        <taxon>Eukaryota</taxon>
        <taxon>Fungi</taxon>
        <taxon>Dikarya</taxon>
        <taxon>Basidiomycota</taxon>
        <taxon>Agaricomycotina</taxon>
        <taxon>Tremellomycetes</taxon>
        <taxon>Tremellales</taxon>
        <taxon>Bulleribasidiaceae</taxon>
        <taxon>Dioszegia</taxon>
    </lineage>
</organism>
<dbReference type="PROSITE" id="PS51434">
    <property type="entry name" value="NUP_C"/>
    <property type="match status" value="1"/>
</dbReference>
<feature type="region of interest" description="Disordered" evidence="11">
    <location>
        <begin position="609"/>
        <end position="776"/>
    </location>
</feature>
<keyword evidence="9" id="KW-0906">Nuclear pore complex</keyword>
<feature type="compositionally biased region" description="Basic and acidic residues" evidence="11">
    <location>
        <begin position="1182"/>
        <end position="1192"/>
    </location>
</feature>
<keyword evidence="14" id="KW-1185">Reference proteome</keyword>
<feature type="region of interest" description="Disordered" evidence="11">
    <location>
        <begin position="260"/>
        <end position="304"/>
    </location>
</feature>
<feature type="compositionally biased region" description="Polar residues" evidence="11">
    <location>
        <begin position="733"/>
        <end position="745"/>
    </location>
</feature>
<dbReference type="Proteomes" id="UP001164286">
    <property type="component" value="Unassembled WGS sequence"/>
</dbReference>
<dbReference type="GO" id="GO:0017056">
    <property type="term" value="F:structural constituent of nuclear pore"/>
    <property type="evidence" value="ECO:0007669"/>
    <property type="project" value="InterPro"/>
</dbReference>
<dbReference type="Pfam" id="PF04096">
    <property type="entry name" value="Nucleoporin2"/>
    <property type="match status" value="1"/>
</dbReference>
<feature type="compositionally biased region" description="Acidic residues" evidence="11">
    <location>
        <begin position="1086"/>
        <end position="1095"/>
    </location>
</feature>
<keyword evidence="5" id="KW-0068">Autocatalytic cleavage</keyword>
<dbReference type="GO" id="GO:0006606">
    <property type="term" value="P:protein import into nucleus"/>
    <property type="evidence" value="ECO:0007669"/>
    <property type="project" value="TreeGrafter"/>
</dbReference>
<keyword evidence="8" id="KW-0811">Translocation</keyword>
<feature type="region of interest" description="Disordered" evidence="11">
    <location>
        <begin position="425"/>
        <end position="508"/>
    </location>
</feature>
<evidence type="ECO:0000256" key="1">
    <source>
        <dbReference type="ARBA" id="ARBA00004567"/>
    </source>
</evidence>
<reference evidence="13" key="1">
    <citation type="journal article" date="2022" name="G3 (Bethesda)">
        <title>High quality genome of the basidiomycete yeast Dioszegia hungarica PDD-24b-2 isolated from cloud water.</title>
        <authorList>
            <person name="Jarrige D."/>
            <person name="Haridas S."/>
            <person name="Bleykasten-Grosshans C."/>
            <person name="Joly M."/>
            <person name="Nadalig T."/>
            <person name="Sancelme M."/>
            <person name="Vuilleumier S."/>
            <person name="Grigoriev I.V."/>
            <person name="Amato P."/>
            <person name="Bringel F."/>
        </authorList>
    </citation>
    <scope>NUCLEOTIDE SEQUENCE</scope>
    <source>
        <strain evidence="13">PDD-24b-2</strain>
    </source>
</reference>
<evidence type="ECO:0000256" key="7">
    <source>
        <dbReference type="ARBA" id="ARBA00022927"/>
    </source>
</evidence>
<dbReference type="Pfam" id="PF12110">
    <property type="entry name" value="Nup96"/>
    <property type="match status" value="1"/>
</dbReference>
<proteinExistence type="inferred from homology"/>
<dbReference type="GO" id="GO:0008139">
    <property type="term" value="F:nuclear localization sequence binding"/>
    <property type="evidence" value="ECO:0007669"/>
    <property type="project" value="TreeGrafter"/>
</dbReference>
<evidence type="ECO:0000256" key="5">
    <source>
        <dbReference type="ARBA" id="ARBA00022813"/>
    </source>
</evidence>
<accession>A0AA38LXE3</accession>
<dbReference type="Gene3D" id="1.25.40.690">
    <property type="match status" value="1"/>
</dbReference>
<feature type="compositionally biased region" description="Low complexity" evidence="11">
    <location>
        <begin position="722"/>
        <end position="732"/>
    </location>
</feature>
<dbReference type="Gene3D" id="1.10.10.2360">
    <property type="match status" value="1"/>
</dbReference>
<comment type="caution">
    <text evidence="13">The sequence shown here is derived from an EMBL/GenBank/DDBJ whole genome shotgun (WGS) entry which is preliminary data.</text>
</comment>
<dbReference type="GO" id="GO:0051028">
    <property type="term" value="P:mRNA transport"/>
    <property type="evidence" value="ECO:0007669"/>
    <property type="project" value="UniProtKB-KW"/>
</dbReference>
<feature type="compositionally biased region" description="Polar residues" evidence="11">
    <location>
        <begin position="903"/>
        <end position="927"/>
    </location>
</feature>
<feature type="compositionally biased region" description="Low complexity" evidence="11">
    <location>
        <begin position="284"/>
        <end position="304"/>
    </location>
</feature>
<dbReference type="InterPro" id="IPR036903">
    <property type="entry name" value="Nup98_auto-Pept-S59_dom_sf"/>
</dbReference>
<dbReference type="InterPro" id="IPR007230">
    <property type="entry name" value="Nup98_auto-Pept-S59_dom"/>
</dbReference>
<feature type="region of interest" description="Disordered" evidence="11">
    <location>
        <begin position="1084"/>
        <end position="1192"/>
    </location>
</feature>
<dbReference type="InterPro" id="IPR025574">
    <property type="entry name" value="Nucleoporin_FG_rpt"/>
</dbReference>
<evidence type="ECO:0000256" key="10">
    <source>
        <dbReference type="ARBA" id="ARBA00023242"/>
    </source>
</evidence>
<feature type="compositionally biased region" description="Basic and acidic residues" evidence="11">
    <location>
        <begin position="1096"/>
        <end position="1113"/>
    </location>
</feature>
<feature type="region of interest" description="Disordered" evidence="11">
    <location>
        <begin position="138"/>
        <end position="157"/>
    </location>
</feature>
<evidence type="ECO:0000256" key="9">
    <source>
        <dbReference type="ARBA" id="ARBA00023132"/>
    </source>
</evidence>
<dbReference type="GO" id="GO:0000973">
    <property type="term" value="P:post-transcriptional tethering of RNA polymerase II gene DNA at nuclear periphery"/>
    <property type="evidence" value="ECO:0007669"/>
    <property type="project" value="TreeGrafter"/>
</dbReference>
<feature type="compositionally biased region" description="Gly residues" evidence="11">
    <location>
        <begin position="657"/>
        <end position="667"/>
    </location>
</feature>
<dbReference type="GO" id="GO:0003723">
    <property type="term" value="F:RNA binding"/>
    <property type="evidence" value="ECO:0007669"/>
    <property type="project" value="TreeGrafter"/>
</dbReference>
<dbReference type="SUPFAM" id="SSF82215">
    <property type="entry name" value="C-terminal autoproteolytic domain of nucleoporin nup98"/>
    <property type="match status" value="1"/>
</dbReference>
<feature type="compositionally biased region" description="Pro residues" evidence="11">
    <location>
        <begin position="210"/>
        <end position="224"/>
    </location>
</feature>
<feature type="compositionally biased region" description="Gly residues" evidence="11">
    <location>
        <begin position="51"/>
        <end position="62"/>
    </location>
</feature>
<keyword evidence="3" id="KW-0813">Transport</keyword>
<dbReference type="InterPro" id="IPR021967">
    <property type="entry name" value="Nup98_C"/>
</dbReference>
<feature type="compositionally biased region" description="Low complexity" evidence="11">
    <location>
        <begin position="449"/>
        <end position="465"/>
    </location>
</feature>
<dbReference type="GeneID" id="77731410"/>
<feature type="compositionally biased region" description="Low complexity" evidence="11">
    <location>
        <begin position="876"/>
        <end position="896"/>
    </location>
</feature>
<feature type="compositionally biased region" description="Gly residues" evidence="11">
    <location>
        <begin position="679"/>
        <end position="695"/>
    </location>
</feature>
<evidence type="ECO:0000256" key="11">
    <source>
        <dbReference type="SAM" id="MobiDB-lite"/>
    </source>
</evidence>
<feature type="compositionally biased region" description="Low complexity" evidence="11">
    <location>
        <begin position="262"/>
        <end position="271"/>
    </location>
</feature>
<dbReference type="GO" id="GO:0044614">
    <property type="term" value="C:nuclear pore cytoplasmic filaments"/>
    <property type="evidence" value="ECO:0007669"/>
    <property type="project" value="TreeGrafter"/>
</dbReference>
<dbReference type="EMBL" id="JAKWFO010000003">
    <property type="protein sequence ID" value="KAI9638518.1"/>
    <property type="molecule type" value="Genomic_DNA"/>
</dbReference>
<feature type="region of interest" description="Disordered" evidence="11">
    <location>
        <begin position="871"/>
        <end position="936"/>
    </location>
</feature>
<feature type="compositionally biased region" description="Polar residues" evidence="11">
    <location>
        <begin position="339"/>
        <end position="351"/>
    </location>
</feature>
<feature type="compositionally biased region" description="Low complexity" evidence="11">
    <location>
        <begin position="668"/>
        <end position="678"/>
    </location>
</feature>
<evidence type="ECO:0000256" key="8">
    <source>
        <dbReference type="ARBA" id="ARBA00023010"/>
    </source>
</evidence>
<sequence>MFGGSWGQQNQQQQQPQQQQFGFGGQQQQQPNTGFGQPQATGFGQQAQQNTGGGLFGGGGQSTFGAPAQNTANSNFTFGGNNQAQQTNAFGGARPGFGATGGSTFGQPATTDTGGGLFGGANATPAFGGANNSTFGKPATSTFGGDQNTGGGMFGAPAQNAFGGAGMNNNNNQEWNPNAVHDFELVVGMEPPSTGTAQPLYQPTWHKDPPNPGQPGRPPPPPTPASNLPHLYNSITAMRAYRGASFDELRFMDYEQNRKEAGASAQQQPAAGGFGQPAAGGFGQPQQQQQGGFGQPQASTGLFGAKPAGGMFGAAAPAATGFGGASTGGGLFGQPAANTNTGGIFGQSQQNAQPAGGLFGAPAQPQQPAGGLFGQQPQQQQQQPGGLFSNPNPFGQQQQQQAQPAAGGFSFGGANATKPAFGAAPAAGGFGQTNTASTGFGQPAQPSTGFSFGGAQPQQQQQQPAAGGGLFGGGGGFGANATQPAAGGLFGQNNQQQQQPAQSGGLFGAAAKPATGGLFGAAAAATGSTGFSFGGQNNQQQQQPAANTGMFGAPAAANTGGLFGQQNQQQQPQAPAAGGGLFGGASTTGGGLFGAKPATTGGLGGGLFGAQPAQPAAQPGGLFGGGQSGGLFGAANNNTLGQPQQQNNGLNKPATGGLFGGGGGGMFGQPQQQQQQPGATGGMFGQQSTTGGGLFGSTNQAPAQNNGLGGSLFGGGLGGLGQSQNQQQGQQQPTLTASIDQNPYGNNPLFAYSGQTLDLGSSSKKPALPPLTSSTFRLTPTRKNQVNKLRGFASPAPSPRGLSPLNGLTTPGRSVMGTPVAADRYKGLSDTVLPPNAFVPRPSIKRLTVTPKSGSYGSEDHLESVLGKSALRSSGSTPAPTGRAAAPSPAAQSPATLLFNPPAASSSNGSTARPAETPSQRDSTSRSAVVDRQPKQGDYWCRPKLEKLKQLSDRDLRDMHNFTAGRKGHGEVTFLEPVDLTDVDLDTFLGTVIVFGEMELIVYPDDMAETKPERGDGLNVPAQVTLENCWSKDKATKANITDPNDPRYGRFIKRLKCIPDTEFISFSDGLWSFKVQHFSRYGLGGESDDEDEEDEPRAAHGKEREARRDRDGSSRTASRTPSTNESDEEPLPTKSRHDRGDSGSEHDSGFEEGEGSDRSDDERTTQSGSGSSEASDEPELGTIHEDGAEWERPIQKRLGMEGMKKLKEMQAGFFAPMLSRAMEAGAGAGVSGRVVPQKRRAEVESAQVQDFRNAGEGGHALDDRAVKRASFGENLRPKKLRQPRVYSKVPLEQSVGKGNEGVRVDAGLAWGRAGGAVWGFRGEMVHLGKICGPKADFASDSKATISVEKVNLLAESDQTEAARADRLLRLHLARSEIALVDGVPTAAIDSTIRFSDFAKLFDAGDRSHEANVFRLGVALFDEIDLRLPIDASDDLASRAMEVRRKLALSRWLQDAVAPAVDAELVKSDSQPAKLFSLLSGNQVERAVQSAIEGNDMRLATLFAQIGSGDAFRGEMQRQLDDWKKYKASPLISPEYRRLYALLAGVTDVLPGDTSRGVDGCADVVISKDLDWKRAFGVQMWFGNHFEDPISTILDSFSNALTSPHPPATPLPPYLEKPSPLERSWTMSSQPTDILFGLIRLYSDPALSLDQVLRSRDASASPFDMRIIWHLYILLSQVLGKRDWEDRDTVEGYSAQADRVTVGYAAQLEGQGDWLGAAFVLMHLETSEGRESALRALLHRHPEPTPTERQKLVETLQIPKEWLHESKAALLASAGDAYGEFHECLKAGLGDRAHRVLVSKLLPEVILRDDLVLVKRLCAEVEGRAEGWEYGAKLFQDYANVCEEVPRLLTSVLRERSSSSSPDRLRLAELARTVPRLIQLLPAVFPDRGNVQQVAGLGDMLSNLHHLAGSLYAAGYIARPAVSSSMVDVDRLHLLQAASLDSFTKSLGACMAA</sequence>
<feature type="compositionally biased region" description="Polar residues" evidence="11">
    <location>
        <begin position="753"/>
        <end position="764"/>
    </location>
</feature>
<keyword evidence="6" id="KW-0509">mRNA transport</keyword>
<feature type="region of interest" description="Disordered" evidence="11">
    <location>
        <begin position="339"/>
        <end position="413"/>
    </location>
</feature>
<evidence type="ECO:0000313" key="13">
    <source>
        <dbReference type="EMBL" id="KAI9638518.1"/>
    </source>
</evidence>
<feature type="compositionally biased region" description="Polar residues" evidence="11">
    <location>
        <begin position="432"/>
        <end position="448"/>
    </location>
</feature>
<evidence type="ECO:0000256" key="6">
    <source>
        <dbReference type="ARBA" id="ARBA00022816"/>
    </source>
</evidence>
<keyword evidence="4" id="KW-0677">Repeat</keyword>
<evidence type="ECO:0000313" key="14">
    <source>
        <dbReference type="Proteomes" id="UP001164286"/>
    </source>
</evidence>
<evidence type="ECO:0000256" key="2">
    <source>
        <dbReference type="ARBA" id="ARBA00008926"/>
    </source>
</evidence>
<keyword evidence="10" id="KW-0539">Nucleus</keyword>
<feature type="region of interest" description="Disordered" evidence="11">
    <location>
        <begin position="790"/>
        <end position="814"/>
    </location>
</feature>
<dbReference type="RefSeq" id="XP_052948295.1">
    <property type="nucleotide sequence ID" value="XM_053092205.1"/>
</dbReference>
<feature type="compositionally biased region" description="Low complexity" evidence="11">
    <location>
        <begin position="609"/>
        <end position="620"/>
    </location>
</feature>
<feature type="compositionally biased region" description="Gly residues" evidence="11">
    <location>
        <begin position="466"/>
        <end position="478"/>
    </location>
</feature>
<comment type="subcellular location">
    <subcellularLocation>
        <location evidence="1">Nucleus</location>
        <location evidence="1">Nuclear pore complex</location>
    </subcellularLocation>
</comment>